<accession>A0A7R9DCB1</accession>
<evidence type="ECO:0000256" key="2">
    <source>
        <dbReference type="SAM" id="MobiDB-lite"/>
    </source>
</evidence>
<feature type="domain" description="Atos-like conserved" evidence="3">
    <location>
        <begin position="524"/>
        <end position="583"/>
    </location>
</feature>
<feature type="region of interest" description="Disordered" evidence="2">
    <location>
        <begin position="477"/>
        <end position="497"/>
    </location>
</feature>
<reference evidence="4" key="1">
    <citation type="submission" date="2020-11" db="EMBL/GenBank/DDBJ databases">
        <authorList>
            <person name="Tran Van P."/>
        </authorList>
    </citation>
    <scope>NUCLEOTIDE SEQUENCE</scope>
</reference>
<gene>
    <name evidence="4" type="ORF">TCEB3V08_LOCUS10762</name>
</gene>
<name>A0A7R9DCB1_TIMCR</name>
<sequence length="731" mass="80450">MLALVDDRLQNPCNLPGKHHCRCAFDDDLEITPLPTPLHSMLDVNHQRHLDTKSQSFTKESSLPSCSKPISGKVLSCQLEVDSVRHDRACGLKANSCNEECSEERTGMKPSAETLQNDAPGIGCKFNLELSRQEFEEVLAVLRDRNAGQPVHPGTRKPASPSKPGYNQIFSCSSKSEVVSVLKPPIVLDHDSNVVSATTSTISKCSDKADILMGAILRSSIGRKEKATSLKTTQSEVARSEIKKKRPKSPLVMVPPPNALPDHTYSSKHAEDGAQENWEIYTHDRSIPSALDKAKFRRSFDSAASMVFHSRTGLPLTSSPAPVRRGTSRFDFDSSLNSVSAIRSSHSTWQACISGKMANLSDDMSVSGSEKDAFNANYIKRKRNTETGREISRKRCEIVPKSDYCHICDLFMTNISSETDNATKEALRTEKALHIRKKDTAVAITAKDLHVKAFDMQQALPTPPLLALFETGAVPTPDDTMSVSSDDAESEGSAKSPCSPGVGLMFIAMEPLPWSCSSSPCSSLLGSFEESVLNGRLEPVSTVQGFTAELGASGSFCPRHRILPVTVFFYTIGDNDKVSTPYLGHINLGKKGYHVPRCGTIQVTLFNPLGTVIKMFVVMYDLTDMPASSQTFLRQRTLYMPAFISNTASLPDNAQKWLRYLIHLSGHLQGQLLLFRFSSSKSGRIHLHSDIRMIIFRKSDLDTATAHGMDMSYELRSFTHGPTNPKFSSRK</sequence>
<proteinExistence type="inferred from homology"/>
<dbReference type="PANTHER" id="PTHR13199">
    <property type="entry name" value="GH03947P"/>
    <property type="match status" value="1"/>
</dbReference>
<protein>
    <recommendedName>
        <fullName evidence="3">Atos-like conserved domain-containing protein</fullName>
    </recommendedName>
</protein>
<dbReference type="InterPro" id="IPR033473">
    <property type="entry name" value="Atos-like_C"/>
</dbReference>
<dbReference type="Pfam" id="PF13915">
    <property type="entry name" value="DUF4210"/>
    <property type="match status" value="1"/>
</dbReference>
<feature type="region of interest" description="Disordered" evidence="2">
    <location>
        <begin position="232"/>
        <end position="257"/>
    </location>
</feature>
<dbReference type="PANTHER" id="PTHR13199:SF11">
    <property type="entry name" value="PROTEIN ATOSSA"/>
    <property type="match status" value="1"/>
</dbReference>
<evidence type="ECO:0000259" key="3">
    <source>
        <dbReference type="SMART" id="SM01177"/>
    </source>
</evidence>
<dbReference type="EMBL" id="OC321984">
    <property type="protein sequence ID" value="CAD7411037.1"/>
    <property type="molecule type" value="Genomic_DNA"/>
</dbReference>
<evidence type="ECO:0000256" key="1">
    <source>
        <dbReference type="ARBA" id="ARBA00034497"/>
    </source>
</evidence>
<organism evidence="4">
    <name type="scientific">Timema cristinae</name>
    <name type="common">Walking stick</name>
    <dbReference type="NCBI Taxonomy" id="61476"/>
    <lineage>
        <taxon>Eukaryota</taxon>
        <taxon>Metazoa</taxon>
        <taxon>Ecdysozoa</taxon>
        <taxon>Arthropoda</taxon>
        <taxon>Hexapoda</taxon>
        <taxon>Insecta</taxon>
        <taxon>Pterygota</taxon>
        <taxon>Neoptera</taxon>
        <taxon>Polyneoptera</taxon>
        <taxon>Phasmatodea</taxon>
        <taxon>Timematodea</taxon>
        <taxon>Timematoidea</taxon>
        <taxon>Timematidae</taxon>
        <taxon>Timema</taxon>
    </lineage>
</organism>
<dbReference type="AlphaFoldDB" id="A0A7R9DCB1"/>
<comment type="similarity">
    <text evidence="1">Belongs to the ATOS family.</text>
</comment>
<dbReference type="InterPro" id="IPR025261">
    <property type="entry name" value="Atos-like_cons_dom"/>
</dbReference>
<evidence type="ECO:0000313" key="4">
    <source>
        <dbReference type="EMBL" id="CAD7411037.1"/>
    </source>
</evidence>
<dbReference type="SMART" id="SM01177">
    <property type="entry name" value="DUF4210"/>
    <property type="match status" value="1"/>
</dbReference>
<dbReference type="Pfam" id="PF13889">
    <property type="entry name" value="Chromosome_seg"/>
    <property type="match status" value="1"/>
</dbReference>
<dbReference type="InterPro" id="IPR051506">
    <property type="entry name" value="ATOS_Transcription_Regulators"/>
</dbReference>